<feature type="compositionally biased region" description="Polar residues" evidence="1">
    <location>
        <begin position="3013"/>
        <end position="3026"/>
    </location>
</feature>
<feature type="region of interest" description="Disordered" evidence="1">
    <location>
        <begin position="2446"/>
        <end position="2479"/>
    </location>
</feature>
<feature type="region of interest" description="Disordered" evidence="1">
    <location>
        <begin position="225"/>
        <end position="295"/>
    </location>
</feature>
<dbReference type="GO" id="GO:0000976">
    <property type="term" value="F:transcription cis-regulatory region binding"/>
    <property type="evidence" value="ECO:0007669"/>
    <property type="project" value="TreeGrafter"/>
</dbReference>
<dbReference type="eggNOG" id="ENOG502QPW5">
    <property type="taxonomic scope" value="Eukaryota"/>
</dbReference>
<feature type="compositionally biased region" description="Low complexity" evidence="1">
    <location>
        <begin position="689"/>
        <end position="703"/>
    </location>
</feature>
<feature type="compositionally biased region" description="Low complexity" evidence="1">
    <location>
        <begin position="2446"/>
        <end position="2456"/>
    </location>
</feature>
<accession>A0A1G4GS80</accession>
<reference evidence="2 3" key="1">
    <citation type="submission" date="2016-07" db="EMBL/GenBank/DDBJ databases">
        <authorList>
            <consortium name="Pathogen Informatics"/>
        </authorList>
    </citation>
    <scope>NUCLEOTIDE SEQUENCE [LARGE SCALE GENOMIC DNA]</scope>
</reference>
<feature type="compositionally biased region" description="Basic and acidic residues" evidence="1">
    <location>
        <begin position="344"/>
        <end position="370"/>
    </location>
</feature>
<feature type="region of interest" description="Disordered" evidence="1">
    <location>
        <begin position="689"/>
        <end position="729"/>
    </location>
</feature>
<feature type="compositionally biased region" description="Acidic residues" evidence="1">
    <location>
        <begin position="29"/>
        <end position="65"/>
    </location>
</feature>
<feature type="compositionally biased region" description="Basic and acidic residues" evidence="1">
    <location>
        <begin position="1602"/>
        <end position="1615"/>
    </location>
</feature>
<feature type="compositionally biased region" description="Basic and acidic residues" evidence="1">
    <location>
        <begin position="2469"/>
        <end position="2479"/>
    </location>
</feature>
<dbReference type="VEuPathDB" id="PlasmoDB:PVX_096110"/>
<evidence type="ECO:0000313" key="2">
    <source>
        <dbReference type="EMBL" id="SCO65438.1"/>
    </source>
</evidence>
<feature type="region of interest" description="Disordered" evidence="1">
    <location>
        <begin position="591"/>
        <end position="649"/>
    </location>
</feature>
<dbReference type="GO" id="GO:0006367">
    <property type="term" value="P:transcription initiation at RNA polymerase II promoter"/>
    <property type="evidence" value="ECO:0007669"/>
    <property type="project" value="TreeGrafter"/>
</dbReference>
<feature type="region of interest" description="Disordered" evidence="1">
    <location>
        <begin position="28"/>
        <end position="171"/>
    </location>
</feature>
<sequence>MPIYYLYDEEDFAKANYDISKVRIRSDADSFEGGDDQMVEEEEEDEEVQGEGEGGDAVDAGDGETTEGRRGDEEERSKQEASPNLAETPSPAAFAAYGEGEEHGGEGRHSQHGKHGNHGDHGNHGKHEKHSKHGKNKKHRKHGKHGKHRRHSKHAAPNGAEPQEEAPRDVPLLEDKAYAKFMKRKKEKKIFVVLEMPHNINSSAYQDVKVNGRERESYYIVYSSMGHGGEPYVEGDAHRKHERRERCEQQDQQDLHSHHNLQQPTGHSENPGQDAEAERRGPPNSIATDEETEKKENLKLKLKLKQVNFANSNGRSNVDGEVAQGCGSPPWEDAEGGNDPTGEVPHEKGKTKRKAEAEGEEDHRYADDNHKSKHIPNILDLVSLNKYTEENHLKGSNYMFIVIEDDIWNKEKEKNCNNWKNFCQGETVTVKRKGEYHIKILIEISLTFSLFNLSSSRNNLYFNRSENLLVGLQNYACNSTWFPTLSKMGNIYGRCSWGLLFKIEKPYVVISSNSLINVYDVGNVNFFLYKTSSRHGKLAPHQISLYAGRFDFLHLNNLNFKDFHQINYDFLYKTEVGLRSNKSYSVDQYGKAKGKGGGGAFGRTDRLAEGAVPPSRENLSSGGKPKRRSSTRRYYVDSEGSSEGAMGANNAMGVNKAIGANNAMGVNKAIGANGANSVTNADAANNTDAANNAGAANNPDGVNSNGATAATAPDQGGAPPTSEYREKGVPKKEWRSYYERVKDKVVPNIFIFTVKNYKDEMVHSSYHVGYVLRAFLEMSKESFPFDNITILFLPLSFLNLEHYPSSESIESSISAHIYDDMKNGYSLFANSNLLNAKLSEPYVFLGNNKYFIFGNVIVFSTQILHSLYDTLFNICLYSYKIVMAEGLLSLCFDHYADVVKDESVHLVLMLKCLVLQKYLEQIFGTIEMNVIFYELRERYCSLVELFGDVNLFYHCGKERGKSFTSTQVRKMPAGMVSPHSNVPPTGESFPTHGRSPYALNSLFFLKAFLCVRIFFNILKSFSFCATIQQYCFGLFFSYLKRKGRVISSSKFWKQVLAECTRRYIESYKQLPKNKFKMKRIDLHANSSELRSDEHEQYQLLEKYFSQFLQTYIKGYGVCQYILTFNVHLQRKGTSMDSFNFLVSQNSINPFNFVNENFHSDYFLAEMASTSVYNLLELNKHIDWKSSTHGGKHNSRRNKMIMQNYLDRIYYDKLSEKGSPSDYFHHNLEKQFLSFLKEKKNLQIDHFYEYREDLLSRKANELLKRHVMRRKRKSFAFLPRATLRKMALPGQIGTTQSSKDTIGRNPVGYVPKREEQALGEGAGATPLQSENESNWLVAKRHTEGATEGDTCKDQTGGALYGGTADGEVPLIDEPLAQRDVSKKRKSKKRKRHEKGKKKKKKKKKSNREQTTVDDLIRAEKINRRLKISRNYFLKKKKEIINLPYSNYDSLELIARDGNFYLGFGYVGSDDLALTTGKGNLHNNIIAYQKFKNCNLKKLSELCVDKHHIHEYNSTTPFHTSCIYPQWKTTLRLFYYLHLLSKIQKKKKLLMRATAPVLDAKEENEIDIFGQGDHVGGKLLADKLHADKQGRKKQKKERKKKEKKKDTHGGSRHDEARHRHRKAKRRKKMHKMGGIQMVENLEGAQNVESVENVENMGSMNQAEGATGVPSGGVNADEEEALRGGYGGDVDGFNHPPYGTLESTTSLNFDYLYAGGMLEGGVTAPPFDSIANEGVSVGKAQGGHADGINDVADDAAVDVTVDGEADPAASHAGDPPGGGESKKEKKKKREKRKMKKSKEKIKSLRDLLLNNKLYAENYLNPYVANNMPISVDENKFFFCLLKIEIVEDDGVRVVKKNLLDNVTPTRFSVNARPEKGRKKVAFKHEAIYMSKHEEYVSRNPIDAMESYTNETVKFIGITNESDKHMIEYCKQKVLKKDKSLMCLDNRKLVAKICSKGKIPLLWIRIDNDFSILGRIRRTQSASMWIQQLFNDNSVFAQLESSFALAFIPFFFLQRNVAGGGAASAVVAVTGGVTAASGGVAGQVDYKTDQGTHPDGTLGINMHSHGVGASNSGTNPPHSTANGGENIGEDSMQFIQSVLSTNKSGKHKKNDFHLGTLPFNVASGATLDSQLLNDSYDVAHGQENPPHKNRMLEREVTSNSMANEKNVGAHHSSKGLMNNIVNADYASYAAGEEEEEEEEDAGLELPNLPSSGKYEKRRSSHLARIARNDEAPMKEKINANLVNEDQNDLLKMERLSSHSSSSGSETDVLDCNFSTSTIDDLNEDANASERNYSSSSYKKQKNYKKKWSRKISIANIPINVEVIKCLYKSITATYLHYMVKVRCVYSLCFIHNRYLCTQKIIQNLFLDYADEFYGNDLNQKRFMHAFYVAMSLLRNRNNRTPKIILFFFANKCANFVYSLNLSERYHLVSDAQGGVAAHSQGGIAASFQGAPPQGASPSGGMTNRMGKCPQKGEPPEELREDANASKLSCATSFPLIFPPSTNDLCKSYDSVSLKQGEAHRGSHSAVVNKDAPPEGAHDEVEMDFVVERMAALTQDQQEMCQEEGGILLPRRRTPHSYKTAQQKRTRKVTYERELLIQREEEEDIKMVLECLGNIRFKGEALPISGHLSGVPYGPTKDNPMSNKECLFSEYLSNATQSHPPHSAISHDNSFCKKNKKKNYHTYDFCNIHIYNHDEKKLKNNFLKLKKKKKEYVEELIDVLFLIYQLKKLSPFLPISDWVIIILIRTIGRNRSILDAFKRKMHWEYKDHFDFCRCLPSEVSPKGSGFNMSNFISARNANWFRLEIVRAIIHLILQGSIRLFQVFYRYTSEGEYSHDERGTQGCPPKWRPNSFASTPTKEKYLFVSNYTNYVERKTICSHVLNIYSAFQFCLQIAQLYEDAQFEMLLWSSLYSMLLICQQKHPFFFLPFSKMFSKYFKDYQKRSYSPFEFYFLLYGLSDVNAFEKGSLGGAAGYLGGAANYLRGANYLSGAAKGGPFSHPPDGCYSTDGRRSSDEHAANSLKQKSHPQLATSKGTKDAHIYKYSIVGYIKLITILKNVRHTNKLKKNFIQMSFIKYIVRCIHSILRSLIVSLASSNVNYFNNAILFELKNIMAFFFGYGIPPCCSSEWPRIYRPHYDQLRTIASKGVQINDLIKFLRTYYDNDKLFEWKIVASEFINVLKNMKELELFVDSPTVSLQKFNFVKENIWLTLIGAKLRNDIYKLPMDLKRDILLLLKNIRLVDMCLGTNHYEHVNNIFTVCWFIIVKIFQNYEKSK</sequence>
<feature type="region of interest" description="Disordered" evidence="1">
    <location>
        <begin position="1762"/>
        <end position="1796"/>
    </location>
</feature>
<dbReference type="GO" id="GO:0003682">
    <property type="term" value="F:chromatin binding"/>
    <property type="evidence" value="ECO:0007669"/>
    <property type="project" value="TreeGrafter"/>
</dbReference>
<feature type="compositionally biased region" description="Basic residues" evidence="1">
    <location>
        <begin position="1781"/>
        <end position="1796"/>
    </location>
</feature>
<feature type="compositionally biased region" description="Acidic residues" evidence="1">
    <location>
        <begin position="2187"/>
        <end position="2198"/>
    </location>
</feature>
<feature type="compositionally biased region" description="Basic residues" evidence="1">
    <location>
        <begin position="1616"/>
        <end position="1628"/>
    </location>
</feature>
<feature type="compositionally biased region" description="Basic residues" evidence="1">
    <location>
        <begin position="126"/>
        <end position="154"/>
    </location>
</feature>
<dbReference type="VEuPathDB" id="PlasmoDB:PVPAM_030025100"/>
<feature type="compositionally biased region" description="Basic and acidic residues" evidence="1">
    <location>
        <begin position="3001"/>
        <end position="3010"/>
    </location>
</feature>
<feature type="compositionally biased region" description="Basic residues" evidence="1">
    <location>
        <begin position="1588"/>
        <end position="1601"/>
    </location>
</feature>
<dbReference type="VEuPathDB" id="PlasmoDB:PVP01_0320400"/>
<feature type="compositionally biased region" description="Basic and acidic residues" evidence="1">
    <location>
        <begin position="235"/>
        <end position="257"/>
    </location>
</feature>
<dbReference type="GO" id="GO:0016251">
    <property type="term" value="F:RNA polymerase II general transcription initiation factor activity"/>
    <property type="evidence" value="ECO:0007669"/>
    <property type="project" value="TreeGrafter"/>
</dbReference>
<dbReference type="Proteomes" id="UP000196402">
    <property type="component" value="Chromosome 3"/>
</dbReference>
<feature type="region of interest" description="Disordered" evidence="1">
    <location>
        <begin position="311"/>
        <end position="371"/>
    </location>
</feature>
<feature type="compositionally biased region" description="Polar residues" evidence="1">
    <location>
        <begin position="2065"/>
        <end position="2079"/>
    </location>
</feature>
<dbReference type="EMBL" id="LT615241">
    <property type="protein sequence ID" value="SCO65438.1"/>
    <property type="molecule type" value="Genomic_DNA"/>
</dbReference>
<feature type="region of interest" description="Disordered" evidence="1">
    <location>
        <begin position="1580"/>
        <end position="1628"/>
    </location>
</feature>
<proteinExistence type="predicted"/>
<dbReference type="PANTHER" id="PTHR15137">
    <property type="entry name" value="TRANSCRIPTION INITIATION FACTOR TFIID"/>
    <property type="match status" value="1"/>
</dbReference>
<feature type="compositionally biased region" description="Basic residues" evidence="1">
    <location>
        <begin position="1380"/>
        <end position="1404"/>
    </location>
</feature>
<protein>
    <submittedName>
        <fullName evidence="2">Uncharacterized protein</fullName>
    </submittedName>
</protein>
<gene>
    <name evidence="2" type="ORF">PVT01_030025300</name>
</gene>
<organism evidence="2 3">
    <name type="scientific">Plasmodium vivax</name>
    <name type="common">malaria parasite P. vivax</name>
    <dbReference type="NCBI Taxonomy" id="5855"/>
    <lineage>
        <taxon>Eukaryota</taxon>
        <taxon>Sar</taxon>
        <taxon>Alveolata</taxon>
        <taxon>Apicomplexa</taxon>
        <taxon>Aconoidasida</taxon>
        <taxon>Haemosporida</taxon>
        <taxon>Plasmodiidae</taxon>
        <taxon>Plasmodium</taxon>
        <taxon>Plasmodium (Plasmodium)</taxon>
    </lineage>
</organism>
<name>A0A1G4GS80_PLAVI</name>
<feature type="compositionally biased region" description="Basic and acidic residues" evidence="1">
    <location>
        <begin position="100"/>
        <end position="109"/>
    </location>
</feature>
<feature type="region of interest" description="Disordered" evidence="1">
    <location>
        <begin position="1341"/>
        <end position="1410"/>
    </location>
</feature>
<dbReference type="PANTHER" id="PTHR15137:SF9">
    <property type="entry name" value="TRANSCRIPTION INITIATION FACTOR TFIID SUBUNIT 2"/>
    <property type="match status" value="1"/>
</dbReference>
<feature type="region of interest" description="Disordered" evidence="1">
    <location>
        <begin position="2512"/>
        <end position="2532"/>
    </location>
</feature>
<feature type="compositionally biased region" description="Polar residues" evidence="1">
    <location>
        <begin position="260"/>
        <end position="271"/>
    </location>
</feature>
<dbReference type="InterPro" id="IPR037813">
    <property type="entry name" value="TAF2"/>
</dbReference>
<feature type="region of interest" description="Disordered" evidence="1">
    <location>
        <begin position="2996"/>
        <end position="3026"/>
    </location>
</feature>
<feature type="region of interest" description="Disordered" evidence="1">
    <location>
        <begin position="2062"/>
        <end position="2084"/>
    </location>
</feature>
<feature type="compositionally biased region" description="Basic and acidic residues" evidence="1">
    <location>
        <begin position="66"/>
        <end position="79"/>
    </location>
</feature>
<evidence type="ECO:0000256" key="1">
    <source>
        <dbReference type="SAM" id="MobiDB-lite"/>
    </source>
</evidence>
<dbReference type="GO" id="GO:0005669">
    <property type="term" value="C:transcription factor TFIID complex"/>
    <property type="evidence" value="ECO:0007669"/>
    <property type="project" value="InterPro"/>
</dbReference>
<feature type="compositionally biased region" description="Basic and acidic residues" evidence="1">
    <location>
        <begin position="1341"/>
        <end position="1351"/>
    </location>
</feature>
<feature type="region of interest" description="Disordered" evidence="1">
    <location>
        <begin position="2185"/>
        <end position="2216"/>
    </location>
</feature>
<evidence type="ECO:0000313" key="3">
    <source>
        <dbReference type="Proteomes" id="UP000196402"/>
    </source>
</evidence>